<dbReference type="AlphaFoldDB" id="A0A1J6HCQ4"/>
<protein>
    <submittedName>
        <fullName evidence="1">Uncharacterized protein</fullName>
    </submittedName>
</protein>
<proteinExistence type="predicted"/>
<dbReference type="OrthoDB" id="8481287at2"/>
<comment type="caution">
    <text evidence="1">The sequence shown here is derived from an EMBL/GenBank/DDBJ whole genome shotgun (WGS) entry which is preliminary data.</text>
</comment>
<dbReference type="Proteomes" id="UP000182985">
    <property type="component" value="Unassembled WGS sequence"/>
</dbReference>
<reference evidence="1 2" key="1">
    <citation type="submission" date="2016-10" db="EMBL/GenBank/DDBJ databases">
        <title>The Draft Genome Sequence of the Potato Rhizosphere Bacteria Ochrobactrum sp. IPA7.2.</title>
        <authorList>
            <person name="Gogoleva N.E."/>
            <person name="Khlopko Y.A."/>
            <person name="Burygin G.L."/>
            <person name="Plotnikov A.O."/>
        </authorList>
    </citation>
    <scope>NUCLEOTIDE SEQUENCE [LARGE SCALE GENOMIC DNA]</scope>
    <source>
        <strain evidence="1 2">IPA7.2</strain>
    </source>
</reference>
<sequence>MLHLSTVEDIFELSGRSSIIVAPGIPRHGEHNWKVKVGDPVVLEAPDGTIHHTVIGCVEMLSPPHPDFIPVMLGPGVSKQMVPIGTKIWVNETAKL</sequence>
<evidence type="ECO:0000313" key="2">
    <source>
        <dbReference type="Proteomes" id="UP000182985"/>
    </source>
</evidence>
<dbReference type="RefSeq" id="WP_071634447.1">
    <property type="nucleotide sequence ID" value="NZ_JBCAUP010000012.1"/>
</dbReference>
<dbReference type="EMBL" id="MOEC01000055">
    <property type="protein sequence ID" value="OIS90369.1"/>
    <property type="molecule type" value="Genomic_DNA"/>
</dbReference>
<accession>A0A1J6HCQ4</accession>
<gene>
    <name evidence="1" type="ORF">BLA27_27000</name>
</gene>
<name>A0A1J6HCQ4_9HYPH</name>
<evidence type="ECO:0000313" key="1">
    <source>
        <dbReference type="EMBL" id="OIS90369.1"/>
    </source>
</evidence>
<keyword evidence="2" id="KW-1185">Reference proteome</keyword>
<organism evidence="1 2">
    <name type="scientific">Brucella cytisi</name>
    <dbReference type="NCBI Taxonomy" id="407152"/>
    <lineage>
        <taxon>Bacteria</taxon>
        <taxon>Pseudomonadati</taxon>
        <taxon>Pseudomonadota</taxon>
        <taxon>Alphaproteobacteria</taxon>
        <taxon>Hyphomicrobiales</taxon>
        <taxon>Brucellaceae</taxon>
        <taxon>Brucella/Ochrobactrum group</taxon>
        <taxon>Brucella</taxon>
    </lineage>
</organism>